<feature type="region of interest" description="Disordered" evidence="3">
    <location>
        <begin position="75"/>
        <end position="95"/>
    </location>
</feature>
<dbReference type="GO" id="GO:0003779">
    <property type="term" value="F:actin binding"/>
    <property type="evidence" value="ECO:0007669"/>
    <property type="project" value="TreeGrafter"/>
</dbReference>
<comment type="similarity">
    <text evidence="1">Belongs to the myozenin family.</text>
</comment>
<sequence length="254" mass="28479">MIQITYRDLGKQRQQQAMDLSGELQGERLNLGKKISIPQDVMMEELKLQSNRGSRMFQERLKRVERFTLENAANRAGAGAAGQGEAQGGQSTQEGKENFRTELIISPSGKHSLVSTLKHTVANKGSPDVLAPGYSGPLKEIPHEKFNVTVIPKSYRNPWREDLSDSEKLLATLNVHLPEPPQKLTPPNYKCFNRVPIPFGGTAGSMRIFPLPGFELLEAYTEPCLTWERMCQRPNFNRVPRGWGTQYTAESAEL</sequence>
<reference evidence="4" key="1">
    <citation type="submission" date="2021-01" db="EMBL/GenBank/DDBJ databases">
        <authorList>
            <person name="Zahm M."/>
            <person name="Roques C."/>
            <person name="Cabau C."/>
            <person name="Klopp C."/>
            <person name="Donnadieu C."/>
            <person name="Jouanno E."/>
            <person name="Lampietro C."/>
            <person name="Louis A."/>
            <person name="Herpin A."/>
            <person name="Echchiki A."/>
            <person name="Berthelot C."/>
            <person name="Parey E."/>
            <person name="Roest-Crollius H."/>
            <person name="Braasch I."/>
            <person name="Postlethwait J."/>
            <person name="Bobe J."/>
            <person name="Montfort J."/>
            <person name="Bouchez O."/>
            <person name="Begum T."/>
            <person name="Mejri S."/>
            <person name="Adams A."/>
            <person name="Chen W.-J."/>
            <person name="Guiguen Y."/>
        </authorList>
    </citation>
    <scope>NUCLEOTIDE SEQUENCE</scope>
    <source>
        <strain evidence="4">YG-15Mar2019-1</strain>
        <tissue evidence="4">Brain</tissue>
    </source>
</reference>
<dbReference type="AlphaFoldDB" id="A0A9D3QDZ2"/>
<evidence type="ECO:0008006" key="6">
    <source>
        <dbReference type="Google" id="ProtNLM"/>
    </source>
</evidence>
<evidence type="ECO:0000313" key="4">
    <source>
        <dbReference type="EMBL" id="KAG7484557.1"/>
    </source>
</evidence>
<dbReference type="InterPro" id="IPR008438">
    <property type="entry name" value="MYOZ"/>
</dbReference>
<dbReference type="PANTHER" id="PTHR15941">
    <property type="entry name" value="MYOZENIN"/>
    <property type="match status" value="1"/>
</dbReference>
<gene>
    <name evidence="4" type="ORF">MATL_G00050630</name>
</gene>
<organism evidence="4 5">
    <name type="scientific">Megalops atlanticus</name>
    <name type="common">Tarpon</name>
    <name type="synonym">Clupea gigantea</name>
    <dbReference type="NCBI Taxonomy" id="7932"/>
    <lineage>
        <taxon>Eukaryota</taxon>
        <taxon>Metazoa</taxon>
        <taxon>Chordata</taxon>
        <taxon>Craniata</taxon>
        <taxon>Vertebrata</taxon>
        <taxon>Euteleostomi</taxon>
        <taxon>Actinopterygii</taxon>
        <taxon>Neopterygii</taxon>
        <taxon>Teleostei</taxon>
        <taxon>Elopiformes</taxon>
        <taxon>Megalopidae</taxon>
        <taxon>Megalops</taxon>
    </lineage>
</organism>
<dbReference type="PANTHER" id="PTHR15941:SF16">
    <property type="entry name" value="MYOZENIN 3A-RELATED"/>
    <property type="match status" value="1"/>
</dbReference>
<evidence type="ECO:0000256" key="3">
    <source>
        <dbReference type="SAM" id="MobiDB-lite"/>
    </source>
</evidence>
<evidence type="ECO:0000313" key="5">
    <source>
        <dbReference type="Proteomes" id="UP001046870"/>
    </source>
</evidence>
<keyword evidence="2" id="KW-0597">Phosphoprotein</keyword>
<evidence type="ECO:0000256" key="2">
    <source>
        <dbReference type="ARBA" id="ARBA00022553"/>
    </source>
</evidence>
<dbReference type="GO" id="GO:0051373">
    <property type="term" value="F:FATZ binding"/>
    <property type="evidence" value="ECO:0007669"/>
    <property type="project" value="TreeGrafter"/>
</dbReference>
<comment type="caution">
    <text evidence="4">The sequence shown here is derived from an EMBL/GenBank/DDBJ whole genome shotgun (WGS) entry which is preliminary data.</text>
</comment>
<proteinExistence type="inferred from homology"/>
<dbReference type="GO" id="GO:0015629">
    <property type="term" value="C:actin cytoskeleton"/>
    <property type="evidence" value="ECO:0007669"/>
    <property type="project" value="TreeGrafter"/>
</dbReference>
<accession>A0A9D3QDZ2</accession>
<keyword evidence="5" id="KW-1185">Reference proteome</keyword>
<dbReference type="EMBL" id="JAFDVH010000003">
    <property type="protein sequence ID" value="KAG7484557.1"/>
    <property type="molecule type" value="Genomic_DNA"/>
</dbReference>
<name>A0A9D3QDZ2_MEGAT</name>
<dbReference type="GO" id="GO:0030018">
    <property type="term" value="C:Z disc"/>
    <property type="evidence" value="ECO:0007669"/>
    <property type="project" value="InterPro"/>
</dbReference>
<dbReference type="OrthoDB" id="9887337at2759"/>
<evidence type="ECO:0000256" key="1">
    <source>
        <dbReference type="ARBA" id="ARBA00009126"/>
    </source>
</evidence>
<dbReference type="Proteomes" id="UP001046870">
    <property type="component" value="Chromosome 3"/>
</dbReference>
<protein>
    <recommendedName>
        <fullName evidence="6">Myozenin-3</fullName>
    </recommendedName>
</protein>
<dbReference type="GO" id="GO:0031433">
    <property type="term" value="F:telethonin binding"/>
    <property type="evidence" value="ECO:0007669"/>
    <property type="project" value="TreeGrafter"/>
</dbReference>
<dbReference type="Pfam" id="PF05556">
    <property type="entry name" value="Calsarcin"/>
    <property type="match status" value="1"/>
</dbReference>